<feature type="transmembrane region" description="Helical" evidence="14">
    <location>
        <begin position="382"/>
        <end position="404"/>
    </location>
</feature>
<dbReference type="Pfam" id="PF04922">
    <property type="entry name" value="DIE2_ALG10"/>
    <property type="match status" value="1"/>
</dbReference>
<accession>A0A1D1ZXE5</accession>
<evidence type="ECO:0000256" key="10">
    <source>
        <dbReference type="ARBA" id="ARBA00022989"/>
    </source>
</evidence>
<dbReference type="GO" id="GO:0005789">
    <property type="term" value="C:endoplasmic reticulum membrane"/>
    <property type="evidence" value="ECO:0007669"/>
    <property type="project" value="UniProtKB-SubCell"/>
</dbReference>
<keyword evidence="8 14" id="KW-0812">Transmembrane</keyword>
<evidence type="ECO:0000256" key="6">
    <source>
        <dbReference type="ARBA" id="ARBA00022676"/>
    </source>
</evidence>
<evidence type="ECO:0000256" key="9">
    <source>
        <dbReference type="ARBA" id="ARBA00022824"/>
    </source>
</evidence>
<keyword evidence="6" id="KW-0328">Glycosyltransferase</keyword>
<evidence type="ECO:0000256" key="4">
    <source>
        <dbReference type="ARBA" id="ARBA00011967"/>
    </source>
</evidence>
<evidence type="ECO:0000256" key="5">
    <source>
        <dbReference type="ARBA" id="ARBA00018512"/>
    </source>
</evidence>
<feature type="transmembrane region" description="Helical" evidence="14">
    <location>
        <begin position="136"/>
        <end position="157"/>
    </location>
</feature>
<keyword evidence="10 14" id="KW-1133">Transmembrane helix</keyword>
<dbReference type="AlphaFoldDB" id="A0A1D1ZXE5"/>
<feature type="transmembrane region" description="Helical" evidence="14">
    <location>
        <begin position="450"/>
        <end position="471"/>
    </location>
</feature>
<comment type="pathway">
    <text evidence="2">Protein modification; protein glycosylation.</text>
</comment>
<dbReference type="InterPro" id="IPR016900">
    <property type="entry name" value="Alg10"/>
</dbReference>
<dbReference type="GO" id="GO:0006488">
    <property type="term" value="P:dolichol-linked oligosaccharide biosynthetic process"/>
    <property type="evidence" value="ECO:0007669"/>
    <property type="project" value="InterPro"/>
</dbReference>
<keyword evidence="7" id="KW-0808">Transferase</keyword>
<evidence type="ECO:0000256" key="8">
    <source>
        <dbReference type="ARBA" id="ARBA00022692"/>
    </source>
</evidence>
<comment type="subcellular location">
    <subcellularLocation>
        <location evidence="1">Endoplasmic reticulum membrane</location>
        <topology evidence="1">Multi-pass membrane protein</topology>
    </subcellularLocation>
</comment>
<keyword evidence="9" id="KW-0256">Endoplasmic reticulum</keyword>
<proteinExistence type="inferred from homology"/>
<dbReference type="PIRSF" id="PIRSF028810">
    <property type="entry name" value="Alpha1_2_glucosyltferase_Alg10"/>
    <property type="match status" value="1"/>
</dbReference>
<evidence type="ECO:0000256" key="11">
    <source>
        <dbReference type="ARBA" id="ARBA00023136"/>
    </source>
</evidence>
<dbReference type="EC" id="2.4.1.256" evidence="4"/>
<evidence type="ECO:0000256" key="13">
    <source>
        <dbReference type="ARBA" id="ARBA00048064"/>
    </source>
</evidence>
<organism evidence="15">
    <name type="scientific">Auxenochlorella protothecoides</name>
    <name type="common">Green microalga</name>
    <name type="synonym">Chlorella protothecoides</name>
    <dbReference type="NCBI Taxonomy" id="3075"/>
    <lineage>
        <taxon>Eukaryota</taxon>
        <taxon>Viridiplantae</taxon>
        <taxon>Chlorophyta</taxon>
        <taxon>core chlorophytes</taxon>
        <taxon>Trebouxiophyceae</taxon>
        <taxon>Chlorellales</taxon>
        <taxon>Chlorellaceae</taxon>
        <taxon>Auxenochlorella</taxon>
    </lineage>
</organism>
<feature type="non-terminal residue" evidence="15">
    <location>
        <position position="1"/>
    </location>
</feature>
<evidence type="ECO:0000313" key="15">
    <source>
        <dbReference type="EMBL" id="JAT71620.1"/>
    </source>
</evidence>
<evidence type="ECO:0000256" key="14">
    <source>
        <dbReference type="SAM" id="Phobius"/>
    </source>
</evidence>
<evidence type="ECO:0000256" key="12">
    <source>
        <dbReference type="ARBA" id="ARBA00044727"/>
    </source>
</evidence>
<feature type="transmembrane region" description="Helical" evidence="14">
    <location>
        <begin position="169"/>
        <end position="190"/>
    </location>
</feature>
<feature type="transmembrane region" description="Helical" evidence="14">
    <location>
        <begin position="275"/>
        <end position="297"/>
    </location>
</feature>
<comment type="similarity">
    <text evidence="3">Belongs to the ALG10 glucosyltransferase family.</text>
</comment>
<feature type="transmembrane region" description="Helical" evidence="14">
    <location>
        <begin position="104"/>
        <end position="124"/>
    </location>
</feature>
<keyword evidence="11 14" id="KW-0472">Membrane</keyword>
<reference evidence="15" key="1">
    <citation type="submission" date="2015-08" db="EMBL/GenBank/DDBJ databases">
        <authorList>
            <person name="Babu N.S."/>
            <person name="Beckwith C.J."/>
            <person name="Beseler K.G."/>
            <person name="Brison A."/>
            <person name="Carone J.V."/>
            <person name="Caskin T.P."/>
            <person name="Diamond M."/>
            <person name="Durham M.E."/>
            <person name="Foxe J.M."/>
            <person name="Go M."/>
            <person name="Henderson B.A."/>
            <person name="Jones I.B."/>
            <person name="McGettigan J.A."/>
            <person name="Micheletti S.J."/>
            <person name="Nasrallah M.E."/>
            <person name="Ortiz D."/>
            <person name="Piller C.R."/>
            <person name="Privatt S.R."/>
            <person name="Schneider S.L."/>
            <person name="Sharp S."/>
            <person name="Smith T.C."/>
            <person name="Stanton J.D."/>
            <person name="Ullery H.E."/>
            <person name="Wilson R.J."/>
            <person name="Serrano M.G."/>
            <person name="Buck G."/>
            <person name="Lee V."/>
            <person name="Wang Y."/>
            <person name="Carvalho R."/>
            <person name="Voegtly L."/>
            <person name="Shi R."/>
            <person name="Duckworth R."/>
            <person name="Johnson A."/>
            <person name="Loviza R."/>
            <person name="Walstead R."/>
            <person name="Shah Z."/>
            <person name="Kiflezghi M."/>
            <person name="Wade K."/>
            <person name="Ball S.L."/>
            <person name="Bradley K.W."/>
            <person name="Asai D.J."/>
            <person name="Bowman C.A."/>
            <person name="Russell D.A."/>
            <person name="Pope W.H."/>
            <person name="Jacobs-Sera D."/>
            <person name="Hendrix R.W."/>
            <person name="Hatfull G.F."/>
        </authorList>
    </citation>
    <scope>NUCLEOTIDE SEQUENCE</scope>
</reference>
<evidence type="ECO:0000256" key="2">
    <source>
        <dbReference type="ARBA" id="ARBA00004922"/>
    </source>
</evidence>
<dbReference type="EMBL" id="GDKF01007002">
    <property type="protein sequence ID" value="JAT71620.1"/>
    <property type="molecule type" value="Transcribed_RNA"/>
</dbReference>
<evidence type="ECO:0000256" key="7">
    <source>
        <dbReference type="ARBA" id="ARBA00022679"/>
    </source>
</evidence>
<comment type="function">
    <text evidence="12">Dol-P-Glc:Glc(2)Man(9)GlcNAc(2)-PP-Dol alpha-1,2-glucosyltransferase that operates in the biosynthetic pathway of dolichol-linked oligosaccharides, the glycan precursors employed in protein asparagine (N)-glycosylation. The assembly of dolichol-linked oligosaccharides begins on the cytosolic side of the endoplasmic reticulum membrane and finishes in its lumen. The sequential addition of sugars to dolichol pyrophosphate produces dolichol-linked oligosaccharides containing fourteen sugars, including two GlcNAcs, nine mannoses and three glucoses. Once assembled, the oligosaccharide is transferred from the lipid to nascent proteins by oligosaccharyltransferases. In the lumen of the endoplasmic reticulum, adds the third and last glucose residue from dolichyl phosphate glucose (Dol-P-Glc) onto the lipid-linked oligosaccharide intermediate Glc(2)Man(9)GlcNAc(2)-PP-Dol to produce Glc(3)Man(9)GlcNAc(2)-PP-Dol.</text>
</comment>
<dbReference type="PANTHER" id="PTHR12989">
    <property type="entry name" value="ALPHA-1,2-GLUCOSYLTRANSFERASE ALG10"/>
    <property type="match status" value="1"/>
</dbReference>
<dbReference type="PANTHER" id="PTHR12989:SF10">
    <property type="entry name" value="DOL-P-GLC:GLC(2)MAN(9)GLCNAC(2)-PP-DOL ALPHA-1,2-GLUCOSYLTRANSFERASE-RELATED"/>
    <property type="match status" value="1"/>
</dbReference>
<dbReference type="GO" id="GO:0106073">
    <property type="term" value="F:dolichyl pyrophosphate Glc2Man9GlcNAc2 alpha-1,2-glucosyltransferase activity"/>
    <property type="evidence" value="ECO:0007669"/>
    <property type="project" value="UniProtKB-EC"/>
</dbReference>
<feature type="transmembrane region" description="Helical" evidence="14">
    <location>
        <begin position="309"/>
        <end position="332"/>
    </location>
</feature>
<comment type="catalytic activity">
    <reaction evidence="13">
        <text>an alpha-D-Glc-(1-&gt;3)-alpha-D-Glc-(1-&gt;3)-alpha-D-Man-(1-&gt;2)-alpha-D-Man-(1-&gt;2)-alpha-D-Man-(1-&gt;3)-[alpha-D-Man-(1-&gt;2)-alpha-D-Man-(1-&gt;3)-[alpha-D-Man-(1-&gt;2)-alpha-D-Man-(1-&gt;6)]-alpha-D-Man-(1-&gt;6)]-beta-D-Man-(1-&gt;4)-beta-D-GlcNAc-(1-&gt;4)-alpha-D-GlcNAc-diphospho-di-trans,poly-cis-dolichol + a di-trans,poly-cis-dolichyl beta-D-glucosyl phosphate = a alpha-D-Glc-(1-&gt;2)-alpha-D-Glc-(1-&gt;3)-alpha-D-Glc-(1-&gt;3)-alpha-D-Man-(1-&gt;2)-alpha-D-Man-(1-&gt;2)-alpha-D-Man-(1-&gt;3)-[alpha-D-Man-(1-&gt;2)-alpha-D-Man-(1-&gt;3)-[alpha-D-Man-(1-&gt;2)-alpha-D-Man-(1-&gt;6)]-alpha-D-Man-(1-&gt;6)]-beta-D-Man-(1-&gt;4)-beta-D-GlcNAc-(1-&gt;4)-alpha-D-GlcNAc-diphospho-di-trans,poly-cis-dolichol + a di-trans,poly-cis-dolichyl phosphate + H(+)</text>
        <dbReference type="Rhea" id="RHEA:29543"/>
        <dbReference type="Rhea" id="RHEA-COMP:19498"/>
        <dbReference type="Rhea" id="RHEA-COMP:19502"/>
        <dbReference type="Rhea" id="RHEA-COMP:19512"/>
        <dbReference type="Rhea" id="RHEA-COMP:19522"/>
        <dbReference type="ChEBI" id="CHEBI:15378"/>
        <dbReference type="ChEBI" id="CHEBI:57525"/>
        <dbReference type="ChEBI" id="CHEBI:57683"/>
        <dbReference type="ChEBI" id="CHEBI:132522"/>
        <dbReference type="ChEBI" id="CHEBI:132523"/>
        <dbReference type="EC" id="2.4.1.256"/>
    </reaction>
    <physiologicalReaction direction="left-to-right" evidence="13">
        <dbReference type="Rhea" id="RHEA:29544"/>
    </physiologicalReaction>
</comment>
<sequence length="489" mass="51695">VWAWAVHCRVAWSCCSGGVGRRLQTFDLPRTISLAVALPFAQERGRLRTMFTRGQFATIAAATVTTLLLEINKAMPTPYMDEVFHVGQTQRYCRGEFWEWDPKITTFPGLYLIGSAVGVLADALQIGPQGSICSVAALRTVTVLLAVACVPVFFATAKLAVPSRTETQALLIAALCCLLPTHFFFAFLYYTDVASTLATMGAYAASLQGRHALSAVAAAAAIAVRQTNAVWVAFMVGAGVLRDAGVARGGVEVEARALLAWLRAPRNWSLLARNWGAHAALLAVFAGFLVANGGVAVGDRAHHAPALHVVQLCYAAAFASLAAGAALAPEAARVARHAASRPGLAAAACVACGAAVAATTRAHPFLLADNRHYMFYVWRRLIAPAPLLWVPAYALALGSLWTGLGRANGALWRLGLLLSTALVLVPSPLVEPRYFTVPTLLVLLHGPAPGTKAGVAGAAAFAALNIATLLVMAHRPFIWGDGTVARFMW</sequence>
<feature type="transmembrane region" description="Helical" evidence="14">
    <location>
        <begin position="411"/>
        <end position="430"/>
    </location>
</feature>
<feature type="transmembrane region" description="Helical" evidence="14">
    <location>
        <begin position="54"/>
        <end position="71"/>
    </location>
</feature>
<name>A0A1D1ZXE5_AUXPR</name>
<evidence type="ECO:0000256" key="3">
    <source>
        <dbReference type="ARBA" id="ARBA00010600"/>
    </source>
</evidence>
<feature type="transmembrane region" description="Helical" evidence="14">
    <location>
        <begin position="344"/>
        <end position="362"/>
    </location>
</feature>
<protein>
    <recommendedName>
        <fullName evidence="5">Dol-P-Glc:Glc(2)Man(9)GlcNAc(2)-PP-Dol alpha-1,2-glucosyltransferase</fullName>
        <ecNumber evidence="4">2.4.1.256</ecNumber>
    </recommendedName>
</protein>
<gene>
    <name evidence="15" type="ORF">g.6333</name>
</gene>
<evidence type="ECO:0000256" key="1">
    <source>
        <dbReference type="ARBA" id="ARBA00004477"/>
    </source>
</evidence>